<feature type="domain" description="EAL" evidence="1">
    <location>
        <begin position="27"/>
        <end position="277"/>
    </location>
</feature>
<dbReference type="SUPFAM" id="SSF141868">
    <property type="entry name" value="EAL domain-like"/>
    <property type="match status" value="1"/>
</dbReference>
<comment type="caution">
    <text evidence="2">The sequence shown here is derived from an EMBL/GenBank/DDBJ whole genome shotgun (WGS) entry which is preliminary data.</text>
</comment>
<proteinExistence type="predicted"/>
<evidence type="ECO:0000313" key="2">
    <source>
        <dbReference type="EMBL" id="MDU9005816.1"/>
    </source>
</evidence>
<evidence type="ECO:0000313" key="3">
    <source>
        <dbReference type="Proteomes" id="UP001255416"/>
    </source>
</evidence>
<dbReference type="RefSeq" id="WP_316779801.1">
    <property type="nucleotide sequence ID" value="NZ_JASMWN010000017.1"/>
</dbReference>
<organism evidence="2 3">
    <name type="scientific">Sedimentitalea todarodis</name>
    <dbReference type="NCBI Taxonomy" id="1631240"/>
    <lineage>
        <taxon>Bacteria</taxon>
        <taxon>Pseudomonadati</taxon>
        <taxon>Pseudomonadota</taxon>
        <taxon>Alphaproteobacteria</taxon>
        <taxon>Rhodobacterales</taxon>
        <taxon>Paracoccaceae</taxon>
        <taxon>Sedimentitalea</taxon>
    </lineage>
</organism>
<dbReference type="InterPro" id="IPR035919">
    <property type="entry name" value="EAL_sf"/>
</dbReference>
<dbReference type="SMART" id="SM00052">
    <property type="entry name" value="EAL"/>
    <property type="match status" value="1"/>
</dbReference>
<protein>
    <submittedName>
        <fullName evidence="2">EAL domain-containing protein</fullName>
    </submittedName>
</protein>
<dbReference type="InterPro" id="IPR050706">
    <property type="entry name" value="Cyclic-di-GMP_PDE-like"/>
</dbReference>
<dbReference type="PROSITE" id="PS50883">
    <property type="entry name" value="EAL"/>
    <property type="match status" value="1"/>
</dbReference>
<evidence type="ECO:0000259" key="1">
    <source>
        <dbReference type="PROSITE" id="PS50883"/>
    </source>
</evidence>
<reference evidence="3" key="1">
    <citation type="submission" date="2023-05" db="EMBL/GenBank/DDBJ databases">
        <title>Sedimentitalea sp. nov. JM2-8.</title>
        <authorList>
            <person name="Huang J."/>
        </authorList>
    </citation>
    <scope>NUCLEOTIDE SEQUENCE [LARGE SCALE GENOMIC DNA]</scope>
    <source>
        <strain evidence="3">KHS03</strain>
    </source>
</reference>
<accession>A0ABU3VI14</accession>
<dbReference type="PANTHER" id="PTHR33121:SF79">
    <property type="entry name" value="CYCLIC DI-GMP PHOSPHODIESTERASE PDED-RELATED"/>
    <property type="match status" value="1"/>
</dbReference>
<dbReference type="InterPro" id="IPR001633">
    <property type="entry name" value="EAL_dom"/>
</dbReference>
<sequence length="280" mass="31038">MSRRRKINADIPEGGHSPLDAVVTSRDKQTLDMVRQAVQSGQTMLAFQPVLQARPPQQVAFYEGLIRVLDQSGRVIPARTFMSAIESTELGREIDCLALETGLRTLAANPSIRLSLNMSVRSVGYKRWMRILDRHLKNDATVGERLVLEISEQSAMMMPDLTVDFMDGLQDRNIGFALDNFGSGALVLQYLNEFYFDAVKLNGAFMHRLQGNPDNQSIVRALIAVAKQFDMLIIAGSVERRADAELLVSAGVDCLQGHLFGAPTVRPPWIAQTGKRRGRG</sequence>
<dbReference type="Pfam" id="PF00563">
    <property type="entry name" value="EAL"/>
    <property type="match status" value="1"/>
</dbReference>
<dbReference type="Proteomes" id="UP001255416">
    <property type="component" value="Unassembled WGS sequence"/>
</dbReference>
<name>A0ABU3VI14_9RHOB</name>
<dbReference type="EMBL" id="JASMWN010000017">
    <property type="protein sequence ID" value="MDU9005816.1"/>
    <property type="molecule type" value="Genomic_DNA"/>
</dbReference>
<keyword evidence="3" id="KW-1185">Reference proteome</keyword>
<gene>
    <name evidence="2" type="ORF">QO231_18450</name>
</gene>
<dbReference type="CDD" id="cd01948">
    <property type="entry name" value="EAL"/>
    <property type="match status" value="1"/>
</dbReference>
<dbReference type="Gene3D" id="3.20.20.450">
    <property type="entry name" value="EAL domain"/>
    <property type="match status" value="1"/>
</dbReference>
<dbReference type="PANTHER" id="PTHR33121">
    <property type="entry name" value="CYCLIC DI-GMP PHOSPHODIESTERASE PDEF"/>
    <property type="match status" value="1"/>
</dbReference>